<reference evidence="2 3" key="1">
    <citation type="journal article" date="2018" name="Mol. Biol. Evol.">
        <title>Broad Genomic Sampling Reveals a Smut Pathogenic Ancestry of the Fungal Clade Ustilaginomycotina.</title>
        <authorList>
            <person name="Kijpornyongpan T."/>
            <person name="Mondo S.J."/>
            <person name="Barry K."/>
            <person name="Sandor L."/>
            <person name="Lee J."/>
            <person name="Lipzen A."/>
            <person name="Pangilinan J."/>
            <person name="LaButti K."/>
            <person name="Hainaut M."/>
            <person name="Henrissat B."/>
            <person name="Grigoriev I.V."/>
            <person name="Spatafora J.W."/>
            <person name="Aime M.C."/>
        </authorList>
    </citation>
    <scope>NUCLEOTIDE SEQUENCE [LARGE SCALE GENOMIC DNA]</scope>
    <source>
        <strain evidence="2 3">MCA 4198</strain>
    </source>
</reference>
<dbReference type="RefSeq" id="XP_025375046.1">
    <property type="nucleotide sequence ID" value="XM_025518278.1"/>
</dbReference>
<dbReference type="GeneID" id="37040194"/>
<dbReference type="Pfam" id="PF12660">
    <property type="entry name" value="zf-TFIIIC"/>
    <property type="match status" value="1"/>
</dbReference>
<dbReference type="InParanoid" id="A0A316YGV8"/>
<keyword evidence="3" id="KW-1185">Reference proteome</keyword>
<sequence length="100" mass="11060">MMTQQDEGIDIGERCPACDAVVRMALVEDELRWARCQAGHVWKRCSVGIALITQSRTRICSTCGSEFKNAADASCGVEESLLEQRTRTCCICRGGRPILH</sequence>
<accession>A0A316YGV8</accession>
<evidence type="ECO:0000313" key="3">
    <source>
        <dbReference type="Proteomes" id="UP000245768"/>
    </source>
</evidence>
<protein>
    <recommendedName>
        <fullName evidence="1">Transcription factor IIIC putative zinc-finger domain-containing protein</fullName>
    </recommendedName>
</protein>
<evidence type="ECO:0000313" key="2">
    <source>
        <dbReference type="EMBL" id="PWN87848.1"/>
    </source>
</evidence>
<feature type="domain" description="Transcription factor IIIC putative zinc-finger" evidence="1">
    <location>
        <begin position="6"/>
        <end position="94"/>
    </location>
</feature>
<evidence type="ECO:0000259" key="1">
    <source>
        <dbReference type="Pfam" id="PF12660"/>
    </source>
</evidence>
<organism evidence="2 3">
    <name type="scientific">Acaromyces ingoldii</name>
    <dbReference type="NCBI Taxonomy" id="215250"/>
    <lineage>
        <taxon>Eukaryota</taxon>
        <taxon>Fungi</taxon>
        <taxon>Dikarya</taxon>
        <taxon>Basidiomycota</taxon>
        <taxon>Ustilaginomycotina</taxon>
        <taxon>Exobasidiomycetes</taxon>
        <taxon>Exobasidiales</taxon>
        <taxon>Cryptobasidiaceae</taxon>
        <taxon>Acaromyces</taxon>
    </lineage>
</organism>
<dbReference type="InterPro" id="IPR024764">
    <property type="entry name" value="TFIIIC_Znf"/>
</dbReference>
<dbReference type="AlphaFoldDB" id="A0A316YGV8"/>
<dbReference type="EMBL" id="KZ819639">
    <property type="protein sequence ID" value="PWN87848.1"/>
    <property type="molecule type" value="Genomic_DNA"/>
</dbReference>
<gene>
    <name evidence="2" type="ORF">FA10DRAFT_177864</name>
</gene>
<proteinExistence type="predicted"/>
<dbReference type="OrthoDB" id="6021743at2759"/>
<dbReference type="Proteomes" id="UP000245768">
    <property type="component" value="Unassembled WGS sequence"/>
</dbReference>
<name>A0A316YGV8_9BASI</name>